<keyword evidence="5 8" id="KW-0812">Transmembrane</keyword>
<comment type="similarity">
    <text evidence="2 8">Belongs to the 4-toluene sulfonate uptake permease (TSUP) (TC 2.A.102) family.</text>
</comment>
<dbReference type="PANTHER" id="PTHR30269:SF0">
    <property type="entry name" value="MEMBRANE TRANSPORTER PROTEIN YFCA-RELATED"/>
    <property type="match status" value="1"/>
</dbReference>
<dbReference type="OrthoDB" id="554695at2"/>
<keyword evidence="3" id="KW-0813">Transport</keyword>
<evidence type="ECO:0000313" key="10">
    <source>
        <dbReference type="Proteomes" id="UP000247416"/>
    </source>
</evidence>
<dbReference type="InterPro" id="IPR052017">
    <property type="entry name" value="TSUP"/>
</dbReference>
<feature type="transmembrane region" description="Helical" evidence="8">
    <location>
        <begin position="194"/>
        <end position="212"/>
    </location>
</feature>
<feature type="transmembrane region" description="Helical" evidence="8">
    <location>
        <begin position="73"/>
        <end position="91"/>
    </location>
</feature>
<evidence type="ECO:0000256" key="1">
    <source>
        <dbReference type="ARBA" id="ARBA00004651"/>
    </source>
</evidence>
<dbReference type="Proteomes" id="UP000247416">
    <property type="component" value="Unassembled WGS sequence"/>
</dbReference>
<gene>
    <name evidence="9" type="ORF">BJ095_11839</name>
</gene>
<evidence type="ECO:0000256" key="4">
    <source>
        <dbReference type="ARBA" id="ARBA00022475"/>
    </source>
</evidence>
<accession>A0A318TK02</accession>
<evidence type="ECO:0000256" key="5">
    <source>
        <dbReference type="ARBA" id="ARBA00022692"/>
    </source>
</evidence>
<dbReference type="InterPro" id="IPR002781">
    <property type="entry name" value="TM_pro_TauE-like"/>
</dbReference>
<evidence type="ECO:0000256" key="3">
    <source>
        <dbReference type="ARBA" id="ARBA00022448"/>
    </source>
</evidence>
<comment type="subcellular location">
    <subcellularLocation>
        <location evidence="1 8">Cell membrane</location>
        <topology evidence="1 8">Multi-pass membrane protein</topology>
    </subcellularLocation>
</comment>
<organism evidence="9 10">
    <name type="scientific">Ureibacillus chungkukjangi</name>
    <dbReference type="NCBI Taxonomy" id="1202712"/>
    <lineage>
        <taxon>Bacteria</taxon>
        <taxon>Bacillati</taxon>
        <taxon>Bacillota</taxon>
        <taxon>Bacilli</taxon>
        <taxon>Bacillales</taxon>
        <taxon>Caryophanaceae</taxon>
        <taxon>Ureibacillus</taxon>
    </lineage>
</organism>
<evidence type="ECO:0000256" key="7">
    <source>
        <dbReference type="ARBA" id="ARBA00023136"/>
    </source>
</evidence>
<dbReference type="EMBL" id="QJTJ01000018">
    <property type="protein sequence ID" value="PYF05221.1"/>
    <property type="molecule type" value="Genomic_DNA"/>
</dbReference>
<keyword evidence="4 8" id="KW-1003">Cell membrane</keyword>
<feature type="transmembrane region" description="Helical" evidence="8">
    <location>
        <begin position="170"/>
        <end position="188"/>
    </location>
</feature>
<evidence type="ECO:0000256" key="8">
    <source>
        <dbReference type="RuleBase" id="RU363041"/>
    </source>
</evidence>
<name>A0A318TK02_9BACL</name>
<dbReference type="PANTHER" id="PTHR30269">
    <property type="entry name" value="TRANSMEMBRANE PROTEIN YFCA"/>
    <property type="match status" value="1"/>
</dbReference>
<dbReference type="RefSeq" id="WP_107935628.1">
    <property type="nucleotide sequence ID" value="NZ_CP085009.1"/>
</dbReference>
<reference evidence="9 10" key="1">
    <citation type="submission" date="2018-06" db="EMBL/GenBank/DDBJ databases">
        <title>Genomic Encyclopedia of Archaeal and Bacterial Type Strains, Phase II (KMG-II): from individual species to whole genera.</title>
        <authorList>
            <person name="Goeker M."/>
        </authorList>
    </citation>
    <scope>NUCLEOTIDE SEQUENCE [LARGE SCALE GENOMIC DNA]</scope>
    <source>
        <strain evidence="9 10">KACC 16626</strain>
    </source>
</reference>
<keyword evidence="7 8" id="KW-0472">Membrane</keyword>
<keyword evidence="6 8" id="KW-1133">Transmembrane helix</keyword>
<comment type="caution">
    <text evidence="9">The sequence shown here is derived from an EMBL/GenBank/DDBJ whole genome shotgun (WGS) entry which is preliminary data.</text>
</comment>
<evidence type="ECO:0000313" key="9">
    <source>
        <dbReference type="EMBL" id="PYF05221.1"/>
    </source>
</evidence>
<dbReference type="AlphaFoldDB" id="A0A318TK02"/>
<feature type="transmembrane region" description="Helical" evidence="8">
    <location>
        <begin position="98"/>
        <end position="116"/>
    </location>
</feature>
<evidence type="ECO:0000256" key="6">
    <source>
        <dbReference type="ARBA" id="ARBA00022989"/>
    </source>
</evidence>
<feature type="transmembrane region" description="Helical" evidence="8">
    <location>
        <begin position="12"/>
        <end position="36"/>
    </location>
</feature>
<dbReference type="Pfam" id="PF01925">
    <property type="entry name" value="TauE"/>
    <property type="match status" value="1"/>
</dbReference>
<feature type="transmembrane region" description="Helical" evidence="8">
    <location>
        <begin position="136"/>
        <end position="158"/>
    </location>
</feature>
<proteinExistence type="inferred from homology"/>
<sequence>MLDYFIIFCVGLLSHLIGTLVGGGGLISLPTMLFLGIPIHSAIAAEKLGAACSSLLNCIYLLITKGISIKDISWLFALGLLSGISGGFFSVKVSEGTLTIIAICLMGFALIVSFLGTKGFGDKEEISNKWKIIPTLFGVGFYDGIFGPGSSTLSLYVFSSQNIQYVKSVIYTRASLLAWCIGALIPYISSGKMIWLVAFSLTAGAIIGGQIGLKLTNYIKKEHVTILLRIVTVIMMLQLMI</sequence>
<evidence type="ECO:0000256" key="2">
    <source>
        <dbReference type="ARBA" id="ARBA00009142"/>
    </source>
</evidence>
<protein>
    <recommendedName>
        <fullName evidence="8">Probable membrane transporter protein</fullName>
    </recommendedName>
</protein>
<dbReference type="GO" id="GO:0005886">
    <property type="term" value="C:plasma membrane"/>
    <property type="evidence" value="ECO:0007669"/>
    <property type="project" value="UniProtKB-SubCell"/>
</dbReference>
<keyword evidence="10" id="KW-1185">Reference proteome</keyword>